<dbReference type="Pfam" id="PF01960">
    <property type="entry name" value="ArgJ"/>
    <property type="match status" value="1"/>
</dbReference>
<evidence type="ECO:0000256" key="7">
    <source>
        <dbReference type="ARBA" id="ARBA00023315"/>
    </source>
</evidence>
<proteinExistence type="inferred from homology"/>
<comment type="catalytic activity">
    <reaction evidence="8">
        <text>N(2)-acetyl-L-ornithine + L-glutamate = N-acetyl-L-glutamate + L-ornithine</text>
        <dbReference type="Rhea" id="RHEA:15349"/>
        <dbReference type="ChEBI" id="CHEBI:29985"/>
        <dbReference type="ChEBI" id="CHEBI:44337"/>
        <dbReference type="ChEBI" id="CHEBI:46911"/>
        <dbReference type="ChEBI" id="CHEBI:57805"/>
        <dbReference type="EC" id="2.3.1.35"/>
    </reaction>
</comment>
<keyword evidence="8" id="KW-0963">Cytoplasm</keyword>
<comment type="subcellular location">
    <subcellularLocation>
        <location evidence="8">Cytoplasm</location>
    </subcellularLocation>
</comment>
<feature type="binding site" evidence="8">
    <location>
        <position position="406"/>
    </location>
    <ligand>
        <name>substrate</name>
    </ligand>
</feature>
<dbReference type="InterPro" id="IPR016117">
    <property type="entry name" value="ArgJ-like_dom_sf"/>
</dbReference>
<evidence type="ECO:0000313" key="10">
    <source>
        <dbReference type="Proteomes" id="UP000238157"/>
    </source>
</evidence>
<dbReference type="NCBIfam" id="TIGR00120">
    <property type="entry name" value="ArgJ"/>
    <property type="match status" value="1"/>
</dbReference>
<keyword evidence="6 8" id="KW-0068">Autocatalytic cleavage</keyword>
<keyword evidence="3 8" id="KW-0055">Arginine biosynthesis</keyword>
<dbReference type="UniPathway" id="UPA00068">
    <property type="reaction ID" value="UER00106"/>
</dbReference>
<dbReference type="Proteomes" id="UP000238157">
    <property type="component" value="Unassembled WGS sequence"/>
</dbReference>
<keyword evidence="10" id="KW-1185">Reference proteome</keyword>
<dbReference type="InterPro" id="IPR042195">
    <property type="entry name" value="ArgJ_beta_C"/>
</dbReference>
<gene>
    <name evidence="8" type="primary">argJ</name>
    <name evidence="9" type="ORF">CLW00_109187</name>
</gene>
<dbReference type="GO" id="GO:0006592">
    <property type="term" value="P:ornithine biosynthetic process"/>
    <property type="evidence" value="ECO:0007669"/>
    <property type="project" value="TreeGrafter"/>
</dbReference>
<feature type="chain" id="PRO_5023360453" description="Arginine biosynthesis bifunctional protein ArgJ beta chain" evidence="8">
    <location>
        <begin position="188"/>
        <end position="406"/>
    </location>
</feature>
<dbReference type="PANTHER" id="PTHR23100:SF0">
    <property type="entry name" value="ARGININE BIOSYNTHESIS BIFUNCTIONAL PROTEIN ARGJ, MITOCHONDRIAL"/>
    <property type="match status" value="1"/>
</dbReference>
<evidence type="ECO:0000256" key="4">
    <source>
        <dbReference type="ARBA" id="ARBA00022605"/>
    </source>
</evidence>
<evidence type="ECO:0000256" key="5">
    <source>
        <dbReference type="ARBA" id="ARBA00022679"/>
    </source>
</evidence>
<evidence type="ECO:0000256" key="1">
    <source>
        <dbReference type="ARBA" id="ARBA00006774"/>
    </source>
</evidence>
<comment type="pathway">
    <text evidence="8">Amino-acid biosynthesis; L-arginine biosynthesis; L-ornithine and N-acetyl-L-glutamate from L-glutamate and N(2)-acetyl-L-ornithine (cyclic): step 1/1.</text>
</comment>
<dbReference type="GO" id="GO:0006526">
    <property type="term" value="P:L-arginine biosynthetic process"/>
    <property type="evidence" value="ECO:0007669"/>
    <property type="project" value="UniProtKB-UniRule"/>
</dbReference>
<reference evidence="9 10" key="1">
    <citation type="submission" date="2018-03" db="EMBL/GenBank/DDBJ databases">
        <title>Genomic Encyclopedia of Archaeal and Bacterial Type Strains, Phase II (KMG-II): from individual species to whole genera.</title>
        <authorList>
            <person name="Goeker M."/>
        </authorList>
    </citation>
    <scope>NUCLEOTIDE SEQUENCE [LARGE SCALE GENOMIC DNA]</scope>
    <source>
        <strain evidence="9 10">DSM 27929</strain>
    </source>
</reference>
<organism evidence="9 10">
    <name type="scientific">Mongoliibacter ruber</name>
    <dbReference type="NCBI Taxonomy" id="1750599"/>
    <lineage>
        <taxon>Bacteria</taxon>
        <taxon>Pseudomonadati</taxon>
        <taxon>Bacteroidota</taxon>
        <taxon>Cytophagia</taxon>
        <taxon>Cytophagales</taxon>
        <taxon>Cyclobacteriaceae</taxon>
        <taxon>Mongoliibacter</taxon>
    </lineage>
</organism>
<comment type="pathway">
    <text evidence="8">Amino-acid biosynthesis; L-arginine biosynthesis; N(2)-acetyl-L-ornithine from L-glutamate: step 1/4.</text>
</comment>
<sequence length="406" mass="44327">MSMIKNISSVKGIKCWGAHTGVKSMRRDLAIIYSEVPAAAAAVFTQNKVRAEPVEISERNIKINNRAQVIVCNAGNANACTGEQGRLGAEAMVKTTARLLNIPEEDVIVASTGLIGEPFPTEDVIRGIEENIPKLSDNTKAGSFVANAILTTDTFAKEGFVEFEHEGATIHMGGVAKGSGMIHPNMATMLSFIVTDISIDEKLLDKALRHCVDRTFNLITVDGDTSTNDMVAIMANGLAENKKITKETEPGYILFREKLQEILTHLAKLIVSDGEGASKFIEYKVSKARSEEVARKLVRAISDSTLVKTAMFGRDPNWGRIIAACGNAGVNFNYSKVNLFVGDKDKLVPVLEKGQPVDFDKNFVKKLLRDSQIRVHLELNTGHETGIGWGTDLTTDYVMFNSVYTT</sequence>
<feature type="binding site" evidence="8">
    <location>
        <position position="151"/>
    </location>
    <ligand>
        <name>substrate</name>
    </ligand>
</feature>
<evidence type="ECO:0000256" key="2">
    <source>
        <dbReference type="ARBA" id="ARBA00011475"/>
    </source>
</evidence>
<dbReference type="AlphaFoldDB" id="A0A2T0WI07"/>
<evidence type="ECO:0000256" key="6">
    <source>
        <dbReference type="ARBA" id="ARBA00022813"/>
    </source>
</evidence>
<feature type="binding site" evidence="8">
    <location>
        <position position="188"/>
    </location>
    <ligand>
        <name>substrate</name>
    </ligand>
</feature>
<evidence type="ECO:0000313" key="9">
    <source>
        <dbReference type="EMBL" id="PRY86339.1"/>
    </source>
</evidence>
<dbReference type="CDD" id="cd02152">
    <property type="entry name" value="OAT"/>
    <property type="match status" value="1"/>
</dbReference>
<comment type="caution">
    <text evidence="9">The sequence shown here is derived from an EMBL/GenBank/DDBJ whole genome shotgun (WGS) entry which is preliminary data.</text>
</comment>
<dbReference type="EMBL" id="PVTR01000009">
    <property type="protein sequence ID" value="PRY86339.1"/>
    <property type="molecule type" value="Genomic_DNA"/>
</dbReference>
<dbReference type="NCBIfam" id="NF003802">
    <property type="entry name" value="PRK05388.1"/>
    <property type="match status" value="1"/>
</dbReference>
<feature type="site" description="Involved in the stabilization of negative charge on the oxyanion by the formation of the oxyanion hole" evidence="8">
    <location>
        <position position="112"/>
    </location>
</feature>
<feature type="chain" id="PRO_5023360454" description="Arginine biosynthesis bifunctional protein ArgJ alpha chain" evidence="8">
    <location>
        <begin position="1"/>
        <end position="187"/>
    </location>
</feature>
<dbReference type="SUPFAM" id="SSF56266">
    <property type="entry name" value="DmpA/ArgJ-like"/>
    <property type="match status" value="1"/>
</dbReference>
<name>A0A2T0WI07_9BACT</name>
<feature type="binding site" evidence="8">
    <location>
        <position position="177"/>
    </location>
    <ligand>
        <name>substrate</name>
    </ligand>
</feature>
<dbReference type="HAMAP" id="MF_01106">
    <property type="entry name" value="ArgJ"/>
    <property type="match status" value="1"/>
</dbReference>
<feature type="site" description="Cleavage; by autolysis" evidence="8">
    <location>
        <begin position="187"/>
        <end position="188"/>
    </location>
</feature>
<dbReference type="Gene3D" id="3.10.20.340">
    <property type="entry name" value="ArgJ beta chain, C-terminal domain"/>
    <property type="match status" value="1"/>
</dbReference>
<dbReference type="EC" id="2.3.1.1" evidence="8"/>
<keyword evidence="5 8" id="KW-0808">Transferase</keyword>
<feature type="active site" description="Nucleophile" evidence="8">
    <location>
        <position position="188"/>
    </location>
</feature>
<dbReference type="GO" id="GO:0004042">
    <property type="term" value="F:L-glutamate N-acetyltransferase activity"/>
    <property type="evidence" value="ECO:0007669"/>
    <property type="project" value="UniProtKB-UniRule"/>
</dbReference>
<dbReference type="FunFam" id="3.60.70.12:FF:000001">
    <property type="entry name" value="Arginine biosynthesis bifunctional protein ArgJ, chloroplastic"/>
    <property type="match status" value="1"/>
</dbReference>
<evidence type="ECO:0000256" key="8">
    <source>
        <dbReference type="HAMAP-Rule" id="MF_01106"/>
    </source>
</evidence>
<keyword evidence="8" id="KW-0511">Multifunctional enzyme</keyword>
<evidence type="ECO:0000256" key="3">
    <source>
        <dbReference type="ARBA" id="ARBA00022571"/>
    </source>
</evidence>
<comment type="catalytic activity">
    <reaction evidence="8">
        <text>L-glutamate + acetyl-CoA = N-acetyl-L-glutamate + CoA + H(+)</text>
        <dbReference type="Rhea" id="RHEA:24292"/>
        <dbReference type="ChEBI" id="CHEBI:15378"/>
        <dbReference type="ChEBI" id="CHEBI:29985"/>
        <dbReference type="ChEBI" id="CHEBI:44337"/>
        <dbReference type="ChEBI" id="CHEBI:57287"/>
        <dbReference type="ChEBI" id="CHEBI:57288"/>
        <dbReference type="EC" id="2.3.1.1"/>
    </reaction>
</comment>
<comment type="subunit">
    <text evidence="2 8">Heterotetramer of two alpha and two beta chains.</text>
</comment>
<accession>A0A2T0WI07</accession>
<feature type="site" description="Involved in the stabilization of negative charge on the oxyanion by the formation of the oxyanion hole" evidence="8">
    <location>
        <position position="113"/>
    </location>
</feature>
<comment type="similarity">
    <text evidence="1 8">Belongs to the ArgJ family.</text>
</comment>
<dbReference type="GO" id="GO:0005737">
    <property type="term" value="C:cytoplasm"/>
    <property type="evidence" value="ECO:0007669"/>
    <property type="project" value="UniProtKB-SubCell"/>
</dbReference>
<dbReference type="InterPro" id="IPR002813">
    <property type="entry name" value="Arg_biosynth_ArgJ"/>
</dbReference>
<feature type="binding site" evidence="8">
    <location>
        <position position="401"/>
    </location>
    <ligand>
        <name>substrate</name>
    </ligand>
</feature>
<dbReference type="Gene3D" id="3.60.70.12">
    <property type="entry name" value="L-amino peptidase D-ALA esterase/amidase"/>
    <property type="match status" value="1"/>
</dbReference>
<feature type="binding site" evidence="8">
    <location>
        <position position="275"/>
    </location>
    <ligand>
        <name>substrate</name>
    </ligand>
</feature>
<dbReference type="GO" id="GO:0004358">
    <property type="term" value="F:L-glutamate N-acetyltransferase activity, acting on acetyl-L-ornithine as donor"/>
    <property type="evidence" value="ECO:0007669"/>
    <property type="project" value="UniProtKB-UniRule"/>
</dbReference>
<keyword evidence="7 8" id="KW-0012">Acyltransferase</keyword>
<protein>
    <recommendedName>
        <fullName evidence="8">Arginine biosynthesis bifunctional protein ArgJ</fullName>
    </recommendedName>
    <domain>
        <recommendedName>
            <fullName evidence="8">Glutamate N-acetyltransferase</fullName>
            <ecNumber evidence="8">2.3.1.35</ecNumber>
        </recommendedName>
        <alternativeName>
            <fullName evidence="8">Ornithine acetyltransferase</fullName>
            <shortName evidence="8">OATase</shortName>
        </alternativeName>
        <alternativeName>
            <fullName evidence="8">Ornithine transacetylase</fullName>
        </alternativeName>
    </domain>
    <domain>
        <recommendedName>
            <fullName evidence="8">Amino-acid acetyltransferase</fullName>
            <ecNumber evidence="8">2.3.1.1</ecNumber>
        </recommendedName>
        <alternativeName>
            <fullName evidence="8">N-acetylglutamate synthase</fullName>
            <shortName evidence="8">AGSase</shortName>
        </alternativeName>
    </domain>
    <component>
        <recommendedName>
            <fullName evidence="8">Arginine biosynthesis bifunctional protein ArgJ alpha chain</fullName>
        </recommendedName>
    </component>
    <component>
        <recommendedName>
            <fullName evidence="8">Arginine biosynthesis bifunctional protein ArgJ beta chain</fullName>
        </recommendedName>
    </component>
</protein>
<keyword evidence="4 8" id="KW-0028">Amino-acid biosynthesis</keyword>
<dbReference type="EC" id="2.3.1.35" evidence="8"/>
<comment type="function">
    <text evidence="8">Catalyzes two activities which are involved in the cyclic version of arginine biosynthesis: the synthesis of N-acetylglutamate from glutamate and acetyl-CoA as the acetyl donor, and of ornithine by transacetylation between N(2)-acetylornithine and glutamate.</text>
</comment>
<dbReference type="PANTHER" id="PTHR23100">
    <property type="entry name" value="ARGININE BIOSYNTHESIS BIFUNCTIONAL PROTEIN ARGJ"/>
    <property type="match status" value="1"/>
</dbReference>